<comment type="catalytic activity">
    <reaction evidence="1">
        <text>Hydrolysis of terminal non-reducing N-acetyl-D-hexosamine residues in N-acetyl-beta-D-hexosaminides.</text>
        <dbReference type="EC" id="3.2.1.52"/>
    </reaction>
</comment>
<name>X1BRU3_9ZZZZ</name>
<protein>
    <recommendedName>
        <fullName evidence="3">beta-N-acetylhexosaminidase</fullName>
        <ecNumber evidence="3">3.2.1.52</ecNumber>
    </recommendedName>
</protein>
<comment type="similarity">
    <text evidence="2">Belongs to the glycosyl hydrolase 20 family.</text>
</comment>
<accession>X1BRU3</accession>
<dbReference type="GO" id="GO:0016020">
    <property type="term" value="C:membrane"/>
    <property type="evidence" value="ECO:0007669"/>
    <property type="project" value="TreeGrafter"/>
</dbReference>
<dbReference type="InterPro" id="IPR017853">
    <property type="entry name" value="GH"/>
</dbReference>
<dbReference type="Gene3D" id="3.20.20.80">
    <property type="entry name" value="Glycosidases"/>
    <property type="match status" value="1"/>
</dbReference>
<proteinExistence type="inferred from homology"/>
<gene>
    <name evidence="6" type="ORF">S01H4_30295</name>
</gene>
<dbReference type="PANTHER" id="PTHR22600">
    <property type="entry name" value="BETA-HEXOSAMINIDASE"/>
    <property type="match status" value="1"/>
</dbReference>
<evidence type="ECO:0000256" key="1">
    <source>
        <dbReference type="ARBA" id="ARBA00001231"/>
    </source>
</evidence>
<sequence length="223" mass="25476">MQNVLAEVIELFGSRFIHIGGDEANLKLWENDPEMQTQMKQLGCNDAHELHSWFIKQMDTFLTENNRRLLGWDEILQGGLAPGATVMSWRGIQGGITAANAGHDVVMAPTSHTYFDYYQSSPENEPLAIGGLIPLEKVYQYDPIPKAITPEKAIHVLGIQGQLWGEYISTRKHLEYMAYPRAIALAEIGWSKKQLKNYENFVTRLRYHLKRLQAMGINYRQLD</sequence>
<evidence type="ECO:0000259" key="5">
    <source>
        <dbReference type="Pfam" id="PF00728"/>
    </source>
</evidence>
<dbReference type="GO" id="GO:0005975">
    <property type="term" value="P:carbohydrate metabolic process"/>
    <property type="evidence" value="ECO:0007669"/>
    <property type="project" value="InterPro"/>
</dbReference>
<dbReference type="GO" id="GO:0030203">
    <property type="term" value="P:glycosaminoglycan metabolic process"/>
    <property type="evidence" value="ECO:0007669"/>
    <property type="project" value="TreeGrafter"/>
</dbReference>
<evidence type="ECO:0000256" key="2">
    <source>
        <dbReference type="ARBA" id="ARBA00006285"/>
    </source>
</evidence>
<dbReference type="AlphaFoldDB" id="X1BRU3"/>
<dbReference type="PRINTS" id="PR00738">
    <property type="entry name" value="GLHYDRLASE20"/>
</dbReference>
<dbReference type="InterPro" id="IPR025705">
    <property type="entry name" value="Beta_hexosaminidase_sua/sub"/>
</dbReference>
<dbReference type="SUPFAM" id="SSF51445">
    <property type="entry name" value="(Trans)glycosidases"/>
    <property type="match status" value="1"/>
</dbReference>
<keyword evidence="4" id="KW-0378">Hydrolase</keyword>
<comment type="caution">
    <text evidence="6">The sequence shown here is derived from an EMBL/GenBank/DDBJ whole genome shotgun (WGS) entry which is preliminary data.</text>
</comment>
<dbReference type="PANTHER" id="PTHR22600:SF57">
    <property type="entry name" value="BETA-N-ACETYLHEXOSAMINIDASE"/>
    <property type="match status" value="1"/>
</dbReference>
<evidence type="ECO:0000256" key="3">
    <source>
        <dbReference type="ARBA" id="ARBA00012663"/>
    </source>
</evidence>
<dbReference type="GO" id="GO:0004563">
    <property type="term" value="F:beta-N-acetylhexosaminidase activity"/>
    <property type="evidence" value="ECO:0007669"/>
    <property type="project" value="UniProtKB-EC"/>
</dbReference>
<organism evidence="6">
    <name type="scientific">marine sediment metagenome</name>
    <dbReference type="NCBI Taxonomy" id="412755"/>
    <lineage>
        <taxon>unclassified sequences</taxon>
        <taxon>metagenomes</taxon>
        <taxon>ecological metagenomes</taxon>
    </lineage>
</organism>
<reference evidence="6" key="1">
    <citation type="journal article" date="2014" name="Front. Microbiol.">
        <title>High frequency of phylogenetically diverse reductive dehalogenase-homologous genes in deep subseafloor sedimentary metagenomes.</title>
        <authorList>
            <person name="Kawai M."/>
            <person name="Futagami T."/>
            <person name="Toyoda A."/>
            <person name="Takaki Y."/>
            <person name="Nishi S."/>
            <person name="Hori S."/>
            <person name="Arai W."/>
            <person name="Tsubouchi T."/>
            <person name="Morono Y."/>
            <person name="Uchiyama I."/>
            <person name="Ito T."/>
            <person name="Fujiyama A."/>
            <person name="Inagaki F."/>
            <person name="Takami H."/>
        </authorList>
    </citation>
    <scope>NUCLEOTIDE SEQUENCE</scope>
    <source>
        <strain evidence="6">Expedition CK06-06</strain>
    </source>
</reference>
<dbReference type="EMBL" id="BART01015624">
    <property type="protein sequence ID" value="GAG86898.1"/>
    <property type="molecule type" value="Genomic_DNA"/>
</dbReference>
<feature type="domain" description="Glycoside hydrolase family 20 catalytic" evidence="5">
    <location>
        <begin position="2"/>
        <end position="192"/>
    </location>
</feature>
<dbReference type="EC" id="3.2.1.52" evidence="3"/>
<evidence type="ECO:0000313" key="6">
    <source>
        <dbReference type="EMBL" id="GAG86898.1"/>
    </source>
</evidence>
<dbReference type="Pfam" id="PF00728">
    <property type="entry name" value="Glyco_hydro_20"/>
    <property type="match status" value="1"/>
</dbReference>
<evidence type="ECO:0000256" key="4">
    <source>
        <dbReference type="ARBA" id="ARBA00022801"/>
    </source>
</evidence>
<dbReference type="InterPro" id="IPR015883">
    <property type="entry name" value="Glyco_hydro_20_cat"/>
</dbReference>